<dbReference type="Pfam" id="PF03401">
    <property type="entry name" value="TctC"/>
    <property type="match status" value="1"/>
</dbReference>
<gene>
    <name evidence="3" type="ordered locus">KKY_2544</name>
</gene>
<reference evidence="3 4" key="1">
    <citation type="journal article" date="2012" name="J. Bacteriol.">
        <title>Complete genome sequence of Pelagibacterium halotolerans B2T.</title>
        <authorList>
            <person name="Huo Y.Y."/>
            <person name="Cheng H."/>
            <person name="Han X.F."/>
            <person name="Jiang X.W."/>
            <person name="Sun C."/>
            <person name="Zhang X.Q."/>
            <person name="Zhu X.F."/>
            <person name="Liu Y.F."/>
            <person name="Li P.F."/>
            <person name="Ni P.X."/>
            <person name="Wu M."/>
        </authorList>
    </citation>
    <scope>NUCLEOTIDE SEQUENCE [LARGE SCALE GENOMIC DNA]</scope>
    <source>
        <strain evidence="4">DSM 22347 / JCM 15775 / CGMCC 1.7692 / B2</strain>
    </source>
</reference>
<evidence type="ECO:0000256" key="1">
    <source>
        <dbReference type="ARBA" id="ARBA00006987"/>
    </source>
</evidence>
<evidence type="ECO:0008006" key="5">
    <source>
        <dbReference type="Google" id="ProtNLM"/>
    </source>
</evidence>
<dbReference type="Gene3D" id="3.40.190.150">
    <property type="entry name" value="Bordetella uptake gene, domain 1"/>
    <property type="match status" value="1"/>
</dbReference>
<evidence type="ECO:0000313" key="3">
    <source>
        <dbReference type="EMBL" id="AEQ52552.1"/>
    </source>
</evidence>
<evidence type="ECO:0000313" key="4">
    <source>
        <dbReference type="Proteomes" id="UP000008850"/>
    </source>
</evidence>
<sequence length="318" mass="33913">MNRRTSLALMMGLTTAMAGTALPAFAQDFPSQEVRIIVPYGPGGGFDTAARMIAPYLEQYLGDGASVIVENLPGGGGNTGLSQLQRAAPDGHTIAILNLPGHMGPQVAEMANYDLFELDYIGNITSTNYVTTLSSNSQFKTIEDLQNADRVIVGSDGLEAVDLFSTMDALEIEYTPIIHDGSNDAILASIRGDVDIIQFTFSTLYSYMQDGDLVPIILHADQRHPDFPDVPTIAELGHPEVLALSRGARVLAAPPGTDEAALEALRSAFEQAVADPDYIAQTVEANIDSMPTSHETIPAMVEGAFGALMPFKDLLQGN</sequence>
<keyword evidence="4" id="KW-1185">Reference proteome</keyword>
<feature type="signal peptide" evidence="2">
    <location>
        <begin position="1"/>
        <end position="26"/>
    </location>
</feature>
<dbReference type="EMBL" id="CP003075">
    <property type="protein sequence ID" value="AEQ52552.1"/>
    <property type="molecule type" value="Genomic_DNA"/>
</dbReference>
<dbReference type="KEGG" id="phl:KKY_2544"/>
<dbReference type="InterPro" id="IPR042100">
    <property type="entry name" value="Bug_dom1"/>
</dbReference>
<dbReference type="RefSeq" id="WP_014131701.1">
    <property type="nucleotide sequence ID" value="NC_016078.1"/>
</dbReference>
<dbReference type="Gene3D" id="3.40.190.10">
    <property type="entry name" value="Periplasmic binding protein-like II"/>
    <property type="match status" value="1"/>
</dbReference>
<dbReference type="STRING" id="1082931.KKY_2544"/>
<dbReference type="PIRSF" id="PIRSF017082">
    <property type="entry name" value="YflP"/>
    <property type="match status" value="1"/>
</dbReference>
<name>G4RAM9_PELHB</name>
<protein>
    <recommendedName>
        <fullName evidence="5">Tricarboxylate transport protein TctC</fullName>
    </recommendedName>
</protein>
<feature type="chain" id="PRO_5003468104" description="Tricarboxylate transport protein TctC" evidence="2">
    <location>
        <begin position="27"/>
        <end position="318"/>
    </location>
</feature>
<dbReference type="HOGENOM" id="CLU_045683_1_1_5"/>
<dbReference type="PANTHER" id="PTHR42928">
    <property type="entry name" value="TRICARBOXYLATE-BINDING PROTEIN"/>
    <property type="match status" value="1"/>
</dbReference>
<accession>G4RAM9</accession>
<proteinExistence type="inferred from homology"/>
<dbReference type="Proteomes" id="UP000008850">
    <property type="component" value="Chromosome"/>
</dbReference>
<dbReference type="InterPro" id="IPR005064">
    <property type="entry name" value="BUG"/>
</dbReference>
<dbReference type="eggNOG" id="COG3181">
    <property type="taxonomic scope" value="Bacteria"/>
</dbReference>
<dbReference type="CDD" id="cd07012">
    <property type="entry name" value="PBP2_Bug_TTT"/>
    <property type="match status" value="1"/>
</dbReference>
<dbReference type="AlphaFoldDB" id="G4RAM9"/>
<comment type="similarity">
    <text evidence="1">Belongs to the UPF0065 (bug) family.</text>
</comment>
<organism evidence="3 4">
    <name type="scientific">Pelagibacterium halotolerans (strain DSM 22347 / JCM 15775 / CGMCC 1.7692 / B2)</name>
    <dbReference type="NCBI Taxonomy" id="1082931"/>
    <lineage>
        <taxon>Bacteria</taxon>
        <taxon>Pseudomonadati</taxon>
        <taxon>Pseudomonadota</taxon>
        <taxon>Alphaproteobacteria</taxon>
        <taxon>Hyphomicrobiales</taxon>
        <taxon>Devosiaceae</taxon>
        <taxon>Pelagibacterium</taxon>
    </lineage>
</organism>
<evidence type="ECO:0000256" key="2">
    <source>
        <dbReference type="SAM" id="SignalP"/>
    </source>
</evidence>
<dbReference type="PATRIC" id="fig|1082931.4.peg.2513"/>
<dbReference type="PANTHER" id="PTHR42928:SF5">
    <property type="entry name" value="BLR1237 PROTEIN"/>
    <property type="match status" value="1"/>
</dbReference>
<dbReference type="SUPFAM" id="SSF53850">
    <property type="entry name" value="Periplasmic binding protein-like II"/>
    <property type="match status" value="1"/>
</dbReference>
<keyword evidence="2" id="KW-0732">Signal</keyword>